<name>A0AAD7CAP7_9AGAR</name>
<feature type="transmembrane region" description="Helical" evidence="2">
    <location>
        <begin position="75"/>
        <end position="98"/>
    </location>
</feature>
<evidence type="ECO:0000256" key="1">
    <source>
        <dbReference type="SAM" id="MobiDB-lite"/>
    </source>
</evidence>
<dbReference type="PANTHER" id="PTHR40465:SF1">
    <property type="entry name" value="DUF6534 DOMAIN-CONTAINING PROTEIN"/>
    <property type="match status" value="1"/>
</dbReference>
<dbReference type="AlphaFoldDB" id="A0AAD7CAP7"/>
<feature type="transmembrane region" description="Helical" evidence="2">
    <location>
        <begin position="213"/>
        <end position="233"/>
    </location>
</feature>
<keyword evidence="5" id="KW-1185">Reference proteome</keyword>
<feature type="transmembrane region" description="Helical" evidence="2">
    <location>
        <begin position="144"/>
        <end position="166"/>
    </location>
</feature>
<proteinExistence type="predicted"/>
<keyword evidence="2" id="KW-1133">Transmembrane helix</keyword>
<evidence type="ECO:0000313" key="4">
    <source>
        <dbReference type="EMBL" id="KAJ7642012.1"/>
    </source>
</evidence>
<feature type="transmembrane region" description="Helical" evidence="2">
    <location>
        <begin position="187"/>
        <end position="207"/>
    </location>
</feature>
<evidence type="ECO:0000313" key="5">
    <source>
        <dbReference type="Proteomes" id="UP001221142"/>
    </source>
</evidence>
<dbReference type="Proteomes" id="UP001221142">
    <property type="component" value="Unassembled WGS sequence"/>
</dbReference>
<dbReference type="InterPro" id="IPR045339">
    <property type="entry name" value="DUF6534"/>
</dbReference>
<gene>
    <name evidence="4" type="ORF">FB45DRAFT_1022726</name>
</gene>
<dbReference type="PANTHER" id="PTHR40465">
    <property type="entry name" value="CHROMOSOME 1, WHOLE GENOME SHOTGUN SEQUENCE"/>
    <property type="match status" value="1"/>
</dbReference>
<evidence type="ECO:0000259" key="3">
    <source>
        <dbReference type="Pfam" id="PF20152"/>
    </source>
</evidence>
<feature type="compositionally biased region" description="Basic residues" evidence="1">
    <location>
        <begin position="254"/>
        <end position="268"/>
    </location>
</feature>
<keyword evidence="2" id="KW-0472">Membrane</keyword>
<feature type="region of interest" description="Disordered" evidence="1">
    <location>
        <begin position="243"/>
        <end position="268"/>
    </location>
</feature>
<evidence type="ECO:0000256" key="2">
    <source>
        <dbReference type="SAM" id="Phobius"/>
    </source>
</evidence>
<sequence>MIGSWSNSILYVLEWMEAYRYLKNSPKGSILSKLTVAAALSVDTLSVAANYAGVYLYCVTHWGTLDYMLVANWTLFLYVITTGVTAFITQSSLVFRFFRTTRQYIISVLLQLTAMASLVGCIITFITLIMFPTDADRGRLVVPVTLWLVAATCVDVAITLTLIWQLRGITPAFEKSRTLIERICHGSLQTGTLTTIVAALVLVTYLTDHASNVSVMFGYCLGRCYTLTLLSNLNLDSRLTRGTDGTDASAPPRTHGHGGVHAQSHHNHTVNNTESLGNIHVHRTAIVRIADGDSKYNSDADRQSERMHKDVF</sequence>
<dbReference type="EMBL" id="JARKIF010000004">
    <property type="protein sequence ID" value="KAJ7642012.1"/>
    <property type="molecule type" value="Genomic_DNA"/>
</dbReference>
<organism evidence="4 5">
    <name type="scientific">Roridomyces roridus</name>
    <dbReference type="NCBI Taxonomy" id="1738132"/>
    <lineage>
        <taxon>Eukaryota</taxon>
        <taxon>Fungi</taxon>
        <taxon>Dikarya</taxon>
        <taxon>Basidiomycota</taxon>
        <taxon>Agaricomycotina</taxon>
        <taxon>Agaricomycetes</taxon>
        <taxon>Agaricomycetidae</taxon>
        <taxon>Agaricales</taxon>
        <taxon>Marasmiineae</taxon>
        <taxon>Mycenaceae</taxon>
        <taxon>Roridomyces</taxon>
    </lineage>
</organism>
<comment type="caution">
    <text evidence="4">The sequence shown here is derived from an EMBL/GenBank/DDBJ whole genome shotgun (WGS) entry which is preliminary data.</text>
</comment>
<dbReference type="Pfam" id="PF20152">
    <property type="entry name" value="DUF6534"/>
    <property type="match status" value="1"/>
</dbReference>
<feature type="transmembrane region" description="Helical" evidence="2">
    <location>
        <begin position="105"/>
        <end position="132"/>
    </location>
</feature>
<feature type="transmembrane region" description="Helical" evidence="2">
    <location>
        <begin position="30"/>
        <end position="55"/>
    </location>
</feature>
<reference evidence="4" key="1">
    <citation type="submission" date="2023-03" db="EMBL/GenBank/DDBJ databases">
        <title>Massive genome expansion in bonnet fungi (Mycena s.s.) driven by repeated elements and novel gene families across ecological guilds.</title>
        <authorList>
            <consortium name="Lawrence Berkeley National Laboratory"/>
            <person name="Harder C.B."/>
            <person name="Miyauchi S."/>
            <person name="Viragh M."/>
            <person name="Kuo A."/>
            <person name="Thoen E."/>
            <person name="Andreopoulos B."/>
            <person name="Lu D."/>
            <person name="Skrede I."/>
            <person name="Drula E."/>
            <person name="Henrissat B."/>
            <person name="Morin E."/>
            <person name="Kohler A."/>
            <person name="Barry K."/>
            <person name="LaButti K."/>
            <person name="Morin E."/>
            <person name="Salamov A."/>
            <person name="Lipzen A."/>
            <person name="Mereny Z."/>
            <person name="Hegedus B."/>
            <person name="Baldrian P."/>
            <person name="Stursova M."/>
            <person name="Weitz H."/>
            <person name="Taylor A."/>
            <person name="Grigoriev I.V."/>
            <person name="Nagy L.G."/>
            <person name="Martin F."/>
            <person name="Kauserud H."/>
        </authorList>
    </citation>
    <scope>NUCLEOTIDE SEQUENCE</scope>
    <source>
        <strain evidence="4">9284</strain>
    </source>
</reference>
<keyword evidence="2" id="KW-0812">Transmembrane</keyword>
<feature type="domain" description="DUF6534" evidence="3">
    <location>
        <begin position="151"/>
        <end position="234"/>
    </location>
</feature>
<accession>A0AAD7CAP7</accession>
<protein>
    <recommendedName>
        <fullName evidence="3">DUF6534 domain-containing protein</fullName>
    </recommendedName>
</protein>